<sequence length="474" mass="53156">MMDNQIQVQPSKTINNSNKSKTTKSDEKLFVSYLKQQDNTKQESTKSKNSKSEQKDIEEQEDETIEKSGNIIELSNLVAQLIKGLQKNPDALKQLGSQDVKQVISIMNQYKETGQLTQEEKGQLEKIMEQIQNSEPISSSVNQISEVKVNNVKENSESLVFQEKIAAKPENEQHKTASVSKDQLGKIDIELQQLIKLLKSGDNSALQNAEKPENVEEQYTDLINYIKQINLVGKQERKSPVSQLNTISQVEDNLTIDSQSVQKVNVQPNEETGLIAERPLMNTITSDIKETNIKVEMPQTDIAAQKNVRSENISVAAKEISTVLNKDIVDQLQSMVTEKIQNPGKPETIKSTVQLTPESLGKVTIELEMIDNKLIGKLVVSSEDAKRLVEQQLKNFTGNTATQSVKFDKIEVLVTPAQEAFDAAFNFSDQQQSNQKFQQVIKNKKLYLANSDLDPEIESPIETEMNKGRVNVIA</sequence>
<feature type="region of interest" description="Disordered" evidence="1">
    <location>
        <begin position="1"/>
        <end position="65"/>
    </location>
</feature>
<evidence type="ECO:0000313" key="4">
    <source>
        <dbReference type="Proteomes" id="UP000307201"/>
    </source>
</evidence>
<feature type="domain" description="Flagellar hook-length control protein-like C-terminal" evidence="2">
    <location>
        <begin position="349"/>
        <end position="413"/>
    </location>
</feature>
<dbReference type="Pfam" id="PF02120">
    <property type="entry name" value="Flg_hook"/>
    <property type="match status" value="1"/>
</dbReference>
<name>A0A5R9C7W3_9LACT</name>
<comment type="caution">
    <text evidence="3">The sequence shown here is derived from an EMBL/GenBank/DDBJ whole genome shotgun (WGS) entry which is preliminary data.</text>
</comment>
<dbReference type="Proteomes" id="UP000307201">
    <property type="component" value="Unassembled WGS sequence"/>
</dbReference>
<keyword evidence="3" id="KW-0282">Flagellum</keyword>
<evidence type="ECO:0000256" key="1">
    <source>
        <dbReference type="SAM" id="MobiDB-lite"/>
    </source>
</evidence>
<evidence type="ECO:0000313" key="3">
    <source>
        <dbReference type="EMBL" id="TLQ09355.1"/>
    </source>
</evidence>
<accession>A0A5R9C7W3</accession>
<dbReference type="CDD" id="cd17470">
    <property type="entry name" value="T3SS_Flik_C"/>
    <property type="match status" value="1"/>
</dbReference>
<dbReference type="STRING" id="191770.SAMN04488013_103172"/>
<keyword evidence="3" id="KW-0966">Cell projection</keyword>
<dbReference type="OrthoDB" id="2165978at2"/>
<proteinExistence type="predicted"/>
<dbReference type="InterPro" id="IPR021136">
    <property type="entry name" value="Flagellar_hook_control-like_C"/>
</dbReference>
<keyword evidence="3" id="KW-0969">Cilium</keyword>
<dbReference type="EMBL" id="VBTE01000002">
    <property type="protein sequence ID" value="TLQ09355.1"/>
    <property type="molecule type" value="Genomic_DNA"/>
</dbReference>
<dbReference type="Gene3D" id="3.30.750.140">
    <property type="match status" value="1"/>
</dbReference>
<feature type="compositionally biased region" description="Polar residues" evidence="1">
    <location>
        <begin position="1"/>
        <end position="20"/>
    </location>
</feature>
<evidence type="ECO:0000259" key="2">
    <source>
        <dbReference type="Pfam" id="PF02120"/>
    </source>
</evidence>
<protein>
    <submittedName>
        <fullName evidence="3">Flagellar hook-length control protein FliK</fullName>
    </submittedName>
</protein>
<dbReference type="InterPro" id="IPR038610">
    <property type="entry name" value="FliK-like_C_sf"/>
</dbReference>
<organism evidence="3 4">
    <name type="scientific">Marinilactibacillus psychrotolerans</name>
    <dbReference type="NCBI Taxonomy" id="191770"/>
    <lineage>
        <taxon>Bacteria</taxon>
        <taxon>Bacillati</taxon>
        <taxon>Bacillota</taxon>
        <taxon>Bacilli</taxon>
        <taxon>Lactobacillales</taxon>
        <taxon>Carnobacteriaceae</taxon>
        <taxon>Marinilactibacillus</taxon>
    </lineage>
</organism>
<reference evidence="3 4" key="1">
    <citation type="submission" date="2019-05" db="EMBL/GenBank/DDBJ databases">
        <title>The metagenome of a microbial culture collection derived from dairy environment covers the genomic content of the human microbiome.</title>
        <authorList>
            <person name="Roder T."/>
            <person name="Wuthrich D."/>
            <person name="Sattari Z."/>
            <person name="Von Ah U."/>
            <person name="Bar C."/>
            <person name="Ronchi F."/>
            <person name="Macpherson A.J."/>
            <person name="Ganal-Vonarburg S.C."/>
            <person name="Bruggmann R."/>
            <person name="Vergeres G."/>
        </authorList>
    </citation>
    <scope>NUCLEOTIDE SEQUENCE [LARGE SCALE GENOMIC DNA]</scope>
    <source>
        <strain evidence="3 4">FAM 24235</strain>
    </source>
</reference>
<gene>
    <name evidence="3" type="ORF">FEZ48_00970</name>
</gene>
<feature type="compositionally biased region" description="Basic and acidic residues" evidence="1">
    <location>
        <begin position="38"/>
        <end position="57"/>
    </location>
</feature>
<dbReference type="AlphaFoldDB" id="A0A5R9C7W3"/>